<evidence type="ECO:0000313" key="3">
    <source>
        <dbReference type="Proteomes" id="UP001390339"/>
    </source>
</evidence>
<dbReference type="EMBL" id="JAPCWZ010000003">
    <property type="protein sequence ID" value="KAK8874683.1"/>
    <property type="molecule type" value="Genomic_DNA"/>
</dbReference>
<comment type="caution">
    <text evidence="2">The sequence shown here is derived from an EMBL/GenBank/DDBJ whole genome shotgun (WGS) entry which is preliminary data.</text>
</comment>
<proteinExistence type="predicted"/>
<reference evidence="2 3" key="1">
    <citation type="journal article" date="2024" name="IMA Fungus">
        <title>Apiospora arundinis, a panoply of carbohydrate-active enzymes and secondary metabolites.</title>
        <authorList>
            <person name="Sorensen T."/>
            <person name="Petersen C."/>
            <person name="Muurmann A.T."/>
            <person name="Christiansen J.V."/>
            <person name="Brundto M.L."/>
            <person name="Overgaard C.K."/>
            <person name="Boysen A.T."/>
            <person name="Wollenberg R.D."/>
            <person name="Larsen T.O."/>
            <person name="Sorensen J.L."/>
            <person name="Nielsen K.L."/>
            <person name="Sondergaard T.E."/>
        </authorList>
    </citation>
    <scope>NUCLEOTIDE SEQUENCE [LARGE SCALE GENOMIC DNA]</scope>
    <source>
        <strain evidence="2 3">AAU 773</strain>
    </source>
</reference>
<evidence type="ECO:0000256" key="1">
    <source>
        <dbReference type="SAM" id="MobiDB-lite"/>
    </source>
</evidence>
<feature type="region of interest" description="Disordered" evidence="1">
    <location>
        <begin position="228"/>
        <end position="281"/>
    </location>
</feature>
<name>A0ABR2JAS0_9PEZI</name>
<gene>
    <name evidence="2" type="ORF">PGQ11_005197</name>
</gene>
<organism evidence="2 3">
    <name type="scientific">Apiospora arundinis</name>
    <dbReference type="NCBI Taxonomy" id="335852"/>
    <lineage>
        <taxon>Eukaryota</taxon>
        <taxon>Fungi</taxon>
        <taxon>Dikarya</taxon>
        <taxon>Ascomycota</taxon>
        <taxon>Pezizomycotina</taxon>
        <taxon>Sordariomycetes</taxon>
        <taxon>Xylariomycetidae</taxon>
        <taxon>Amphisphaeriales</taxon>
        <taxon>Apiosporaceae</taxon>
        <taxon>Apiospora</taxon>
    </lineage>
</organism>
<dbReference type="Proteomes" id="UP001390339">
    <property type="component" value="Unassembled WGS sequence"/>
</dbReference>
<sequence length="308" mass="35096">MNGPPTTLIWTCVLVVGAQYVVSYSRAYIVAPREVATFIDAVEFSIQENESYDRDVAHVPRLEDKMRLGRLLREIQRNGDDLREDLNKLLVNEDEAALKWSARLLWAGHRTGLEERVRRLDILRMRFLVVHMGVLSSAAGEREKQVERAVSRAAEKTAAMMREQPRPASAHGKSLLESINEKKPLLRRLTTSAIGHTEKTTPPHRAGWLGVVEELQKSPLLKKRHQSIEDSMRGIRTPPPSPASMPSRLFDKTPSRLFEKTPPRGYDKTTPPSSPRTRFPRTPEYTIMNEKDETLPLLMKNFTTNDNN</sequence>
<evidence type="ECO:0000313" key="2">
    <source>
        <dbReference type="EMBL" id="KAK8874683.1"/>
    </source>
</evidence>
<keyword evidence="3" id="KW-1185">Reference proteome</keyword>
<feature type="compositionally biased region" description="Basic and acidic residues" evidence="1">
    <location>
        <begin position="249"/>
        <end position="267"/>
    </location>
</feature>
<protein>
    <submittedName>
        <fullName evidence="2">Uncharacterized protein</fullName>
    </submittedName>
</protein>
<feature type="compositionally biased region" description="Low complexity" evidence="1">
    <location>
        <begin position="269"/>
        <end position="281"/>
    </location>
</feature>
<accession>A0ABR2JAS0</accession>